<dbReference type="CDD" id="cd05380">
    <property type="entry name" value="CAP_euk"/>
    <property type="match status" value="1"/>
</dbReference>
<dbReference type="InterPro" id="IPR035940">
    <property type="entry name" value="CAP_sf"/>
</dbReference>
<feature type="compositionally biased region" description="Polar residues" evidence="1">
    <location>
        <begin position="304"/>
        <end position="314"/>
    </location>
</feature>
<evidence type="ECO:0000256" key="2">
    <source>
        <dbReference type="SAM" id="Phobius"/>
    </source>
</evidence>
<dbReference type="SUPFAM" id="SSF55797">
    <property type="entry name" value="PR-1-like"/>
    <property type="match status" value="1"/>
</dbReference>
<dbReference type="InterPro" id="IPR001283">
    <property type="entry name" value="CRISP-related"/>
</dbReference>
<dbReference type="PANTHER" id="PTHR10334">
    <property type="entry name" value="CYSTEINE-RICH SECRETORY PROTEIN-RELATED"/>
    <property type="match status" value="1"/>
</dbReference>
<evidence type="ECO:0000313" key="5">
    <source>
        <dbReference type="Proteomes" id="UP000821837"/>
    </source>
</evidence>
<dbReference type="SMART" id="SM00198">
    <property type="entry name" value="SCP"/>
    <property type="match status" value="1"/>
</dbReference>
<dbReference type="Pfam" id="PF00188">
    <property type="entry name" value="CAP"/>
    <property type="match status" value="1"/>
</dbReference>
<protein>
    <recommendedName>
        <fullName evidence="3">SCP domain-containing protein</fullName>
    </recommendedName>
</protein>
<dbReference type="EMBL" id="JABSTV010001250">
    <property type="protein sequence ID" value="KAH7955505.1"/>
    <property type="molecule type" value="Genomic_DNA"/>
</dbReference>
<reference evidence="4" key="2">
    <citation type="submission" date="2021-09" db="EMBL/GenBank/DDBJ databases">
        <authorList>
            <person name="Jia N."/>
            <person name="Wang J."/>
            <person name="Shi W."/>
            <person name="Du L."/>
            <person name="Sun Y."/>
            <person name="Zhan W."/>
            <person name="Jiang J."/>
            <person name="Wang Q."/>
            <person name="Zhang B."/>
            <person name="Ji P."/>
            <person name="Sakyi L.B."/>
            <person name="Cui X."/>
            <person name="Yuan T."/>
            <person name="Jiang B."/>
            <person name="Yang W."/>
            <person name="Lam T.T.-Y."/>
            <person name="Chang Q."/>
            <person name="Ding S."/>
            <person name="Wang X."/>
            <person name="Zhu J."/>
            <person name="Ruan X."/>
            <person name="Zhao L."/>
            <person name="Wei J."/>
            <person name="Que T."/>
            <person name="Du C."/>
            <person name="Cheng J."/>
            <person name="Dai P."/>
            <person name="Han X."/>
            <person name="Huang E."/>
            <person name="Gao Y."/>
            <person name="Liu J."/>
            <person name="Shao H."/>
            <person name="Ye R."/>
            <person name="Li L."/>
            <person name="Wei W."/>
            <person name="Wang X."/>
            <person name="Wang C."/>
            <person name="Huo Q."/>
            <person name="Li W."/>
            <person name="Guo W."/>
            <person name="Chen H."/>
            <person name="Chen S."/>
            <person name="Zhou L."/>
            <person name="Zhou L."/>
            <person name="Ni X."/>
            <person name="Tian J."/>
            <person name="Zhou Y."/>
            <person name="Sheng Y."/>
            <person name="Liu T."/>
            <person name="Pan Y."/>
            <person name="Xia L."/>
            <person name="Li J."/>
            <person name="Zhao F."/>
            <person name="Cao W."/>
        </authorList>
    </citation>
    <scope>NUCLEOTIDE SEQUENCE</scope>
    <source>
        <strain evidence="4">Rsan-2018</strain>
        <tissue evidence="4">Larvae</tissue>
    </source>
</reference>
<evidence type="ECO:0000256" key="1">
    <source>
        <dbReference type="SAM" id="MobiDB-lite"/>
    </source>
</evidence>
<gene>
    <name evidence="4" type="ORF">HPB52_001063</name>
</gene>
<feature type="compositionally biased region" description="Basic and acidic residues" evidence="1">
    <location>
        <begin position="315"/>
        <end position="326"/>
    </location>
</feature>
<keyword evidence="5" id="KW-1185">Reference proteome</keyword>
<keyword evidence="2" id="KW-0812">Transmembrane</keyword>
<dbReference type="PRINTS" id="PR00837">
    <property type="entry name" value="V5TPXLIKE"/>
</dbReference>
<dbReference type="InterPro" id="IPR014044">
    <property type="entry name" value="CAP_dom"/>
</dbReference>
<evidence type="ECO:0000313" key="4">
    <source>
        <dbReference type="EMBL" id="KAH7955505.1"/>
    </source>
</evidence>
<dbReference type="AlphaFoldDB" id="A0A9D4SX84"/>
<organism evidence="4 5">
    <name type="scientific">Rhipicephalus sanguineus</name>
    <name type="common">Brown dog tick</name>
    <name type="synonym">Ixodes sanguineus</name>
    <dbReference type="NCBI Taxonomy" id="34632"/>
    <lineage>
        <taxon>Eukaryota</taxon>
        <taxon>Metazoa</taxon>
        <taxon>Ecdysozoa</taxon>
        <taxon>Arthropoda</taxon>
        <taxon>Chelicerata</taxon>
        <taxon>Arachnida</taxon>
        <taxon>Acari</taxon>
        <taxon>Parasitiformes</taxon>
        <taxon>Ixodida</taxon>
        <taxon>Ixodoidea</taxon>
        <taxon>Ixodidae</taxon>
        <taxon>Rhipicephalinae</taxon>
        <taxon>Rhipicephalus</taxon>
        <taxon>Rhipicephalus</taxon>
    </lineage>
</organism>
<sequence>MVATEALPFILATATISAQQWTPVATENCPDFYRQKNPQHTACKPPNSWCKIKDRSADDAQRALILKLHNEYRSRVARGNVTGFKPAADMQEVLWYPDLEYVAQVDLVDANLCTTPNGDLKHDNVHDRFTPRFEQVGENLAWRGRAFSNDGPNWTYVILGWFSEYKLFPANLVSRLQVLVGVKTGHFTQYLWTKSRYVGCVYVYYTVYKARYPYMKLYACDYGPAGNYLRRAVYREGSTRSACPPPTQCDRRSGLCDGTSRDPDLTTPYLRPRTPGSSQSPTPLMTTSTPSSPPSSHATVPPITSLSTEPSIQRRSTDPPTRHEPITEPLYVLDPDLKLCPIPEPDDARPTSRPSADTIAYPSVPSRPSIEIGDGSPAADSDVAAYRGVEEEGTTALPFIVGCITAVGVATLATYFIFCRCKATIAEAT</sequence>
<proteinExistence type="predicted"/>
<keyword evidence="2" id="KW-0472">Membrane</keyword>
<feature type="region of interest" description="Disordered" evidence="1">
    <location>
        <begin position="238"/>
        <end position="326"/>
    </location>
</feature>
<dbReference type="Proteomes" id="UP000821837">
    <property type="component" value="Unassembled WGS sequence"/>
</dbReference>
<feature type="compositionally biased region" description="Basic and acidic residues" evidence="1">
    <location>
        <begin position="249"/>
        <end position="264"/>
    </location>
</feature>
<feature type="compositionally biased region" description="Low complexity" evidence="1">
    <location>
        <begin position="277"/>
        <end position="302"/>
    </location>
</feature>
<feature type="region of interest" description="Disordered" evidence="1">
    <location>
        <begin position="346"/>
        <end position="377"/>
    </location>
</feature>
<comment type="caution">
    <text evidence="4">The sequence shown here is derived from an EMBL/GenBank/DDBJ whole genome shotgun (WGS) entry which is preliminary data.</text>
</comment>
<feature type="transmembrane region" description="Helical" evidence="2">
    <location>
        <begin position="396"/>
        <end position="418"/>
    </location>
</feature>
<accession>A0A9D4SX84</accession>
<name>A0A9D4SX84_RHISA</name>
<dbReference type="VEuPathDB" id="VectorBase:RSAN_027347"/>
<evidence type="ECO:0000259" key="3">
    <source>
        <dbReference type="SMART" id="SM00198"/>
    </source>
</evidence>
<feature type="domain" description="SCP" evidence="3">
    <location>
        <begin position="60"/>
        <end position="230"/>
    </location>
</feature>
<dbReference type="Gene3D" id="3.40.33.10">
    <property type="entry name" value="CAP"/>
    <property type="match status" value="1"/>
</dbReference>
<keyword evidence="2" id="KW-1133">Transmembrane helix</keyword>
<reference evidence="4" key="1">
    <citation type="journal article" date="2020" name="Cell">
        <title>Large-Scale Comparative Analyses of Tick Genomes Elucidate Their Genetic Diversity and Vector Capacities.</title>
        <authorList>
            <consortium name="Tick Genome and Microbiome Consortium (TIGMIC)"/>
            <person name="Jia N."/>
            <person name="Wang J."/>
            <person name="Shi W."/>
            <person name="Du L."/>
            <person name="Sun Y."/>
            <person name="Zhan W."/>
            <person name="Jiang J.F."/>
            <person name="Wang Q."/>
            <person name="Zhang B."/>
            <person name="Ji P."/>
            <person name="Bell-Sakyi L."/>
            <person name="Cui X.M."/>
            <person name="Yuan T.T."/>
            <person name="Jiang B.G."/>
            <person name="Yang W.F."/>
            <person name="Lam T.T."/>
            <person name="Chang Q.C."/>
            <person name="Ding S.J."/>
            <person name="Wang X.J."/>
            <person name="Zhu J.G."/>
            <person name="Ruan X.D."/>
            <person name="Zhao L."/>
            <person name="Wei J.T."/>
            <person name="Ye R.Z."/>
            <person name="Que T.C."/>
            <person name="Du C.H."/>
            <person name="Zhou Y.H."/>
            <person name="Cheng J.X."/>
            <person name="Dai P.F."/>
            <person name="Guo W.B."/>
            <person name="Han X.H."/>
            <person name="Huang E.J."/>
            <person name="Li L.F."/>
            <person name="Wei W."/>
            <person name="Gao Y.C."/>
            <person name="Liu J.Z."/>
            <person name="Shao H.Z."/>
            <person name="Wang X."/>
            <person name="Wang C.C."/>
            <person name="Yang T.C."/>
            <person name="Huo Q.B."/>
            <person name="Li W."/>
            <person name="Chen H.Y."/>
            <person name="Chen S.E."/>
            <person name="Zhou L.G."/>
            <person name="Ni X.B."/>
            <person name="Tian J.H."/>
            <person name="Sheng Y."/>
            <person name="Liu T."/>
            <person name="Pan Y.S."/>
            <person name="Xia L.Y."/>
            <person name="Li J."/>
            <person name="Zhao F."/>
            <person name="Cao W.C."/>
        </authorList>
    </citation>
    <scope>NUCLEOTIDE SEQUENCE</scope>
    <source>
        <strain evidence="4">Rsan-2018</strain>
    </source>
</reference>